<reference evidence="3" key="3">
    <citation type="submission" date="2025-09" db="UniProtKB">
        <authorList>
            <consortium name="Ensembl"/>
        </authorList>
    </citation>
    <scope>IDENTIFICATION</scope>
</reference>
<evidence type="ECO:0000256" key="2">
    <source>
        <dbReference type="SAM" id="SignalP"/>
    </source>
</evidence>
<feature type="signal peptide" evidence="2">
    <location>
        <begin position="1"/>
        <end position="18"/>
    </location>
</feature>
<reference evidence="3 4" key="1">
    <citation type="submission" date="2014-03" db="EMBL/GenBank/DDBJ databases">
        <authorList>
            <person name="Warren W."/>
            <person name="Wilson R.K."/>
        </authorList>
    </citation>
    <scope>NUCLEOTIDE SEQUENCE</scope>
</reference>
<protein>
    <submittedName>
        <fullName evidence="3">Uncharacterized protein</fullName>
    </submittedName>
</protein>
<reference evidence="3" key="2">
    <citation type="submission" date="2025-08" db="UniProtKB">
        <authorList>
            <consortium name="Ensembl"/>
        </authorList>
    </citation>
    <scope>IDENTIFICATION</scope>
</reference>
<sequence length="157" mass="16599">MVGWMKLLPDRIRTLALAAIGVVLLGVDDPGAPSNQVEVHLELDFPTQLTSVWQVMSTVPLAPLPGQLSLLGPPGALSFPQQGGPTQPSLLLREVGVEHKEHIGGRRCGGLLPALSSYPGHLLLQGPRALQPLGEWPGHLQDHVAQGKGDLGQSDSE</sequence>
<evidence type="ECO:0000313" key="4">
    <source>
        <dbReference type="Proteomes" id="UP000029965"/>
    </source>
</evidence>
<keyword evidence="4" id="KW-1185">Reference proteome</keyword>
<evidence type="ECO:0000313" key="3">
    <source>
        <dbReference type="Ensembl" id="ENSCSAP00000017971.1"/>
    </source>
</evidence>
<dbReference type="EMBL" id="AQIB01043227">
    <property type="status" value="NOT_ANNOTATED_CDS"/>
    <property type="molecule type" value="Genomic_DNA"/>
</dbReference>
<name>A0A0D9SAT2_CHLSB</name>
<accession>A0A0D9SAT2</accession>
<evidence type="ECO:0000256" key="1">
    <source>
        <dbReference type="SAM" id="MobiDB-lite"/>
    </source>
</evidence>
<feature type="region of interest" description="Disordered" evidence="1">
    <location>
        <begin position="134"/>
        <end position="157"/>
    </location>
</feature>
<feature type="chain" id="PRO_5002346955" evidence="2">
    <location>
        <begin position="19"/>
        <end position="157"/>
    </location>
</feature>
<organism evidence="3 4">
    <name type="scientific">Chlorocebus sabaeus</name>
    <name type="common">Green monkey</name>
    <name type="synonym">Simia sabaea</name>
    <dbReference type="NCBI Taxonomy" id="60711"/>
    <lineage>
        <taxon>Eukaryota</taxon>
        <taxon>Metazoa</taxon>
        <taxon>Chordata</taxon>
        <taxon>Craniata</taxon>
        <taxon>Vertebrata</taxon>
        <taxon>Euteleostomi</taxon>
        <taxon>Mammalia</taxon>
        <taxon>Eutheria</taxon>
        <taxon>Euarchontoglires</taxon>
        <taxon>Primates</taxon>
        <taxon>Haplorrhini</taxon>
        <taxon>Catarrhini</taxon>
        <taxon>Cercopithecidae</taxon>
        <taxon>Cercopithecinae</taxon>
        <taxon>Chlorocebus</taxon>
    </lineage>
</organism>
<proteinExistence type="predicted"/>
<dbReference type="eggNOG" id="ENOG502TEBC">
    <property type="taxonomic scope" value="Eukaryota"/>
</dbReference>
<dbReference type="AlphaFoldDB" id="A0A0D9SAT2"/>
<dbReference type="Ensembl" id="ENSCSAT00000018519.1">
    <property type="protein sequence ID" value="ENSCSAP00000017971.1"/>
    <property type="gene ID" value="ENSCSAG00000018429.1"/>
</dbReference>
<dbReference type="GeneTree" id="ENSGT00980000202026"/>
<dbReference type="Proteomes" id="UP000029965">
    <property type="component" value="Chromosome 9"/>
</dbReference>
<keyword evidence="2" id="KW-0732">Signal</keyword>